<dbReference type="RefSeq" id="WP_063607788.1">
    <property type="nucleotide sequence ID" value="NZ_JMQI01000024.1"/>
</dbReference>
<protein>
    <recommendedName>
        <fullName evidence="9">Holo-[acyl-carrier-protein] synthase</fullName>
        <shortName evidence="9">Holo-ACP synthase</shortName>
        <ecNumber evidence="9">2.7.8.7</ecNumber>
    </recommendedName>
    <alternativeName>
        <fullName evidence="9">4'-phosphopantetheinyl transferase AcpS</fullName>
    </alternativeName>
</protein>
<evidence type="ECO:0000256" key="2">
    <source>
        <dbReference type="ARBA" id="ARBA00022679"/>
    </source>
</evidence>
<dbReference type="SUPFAM" id="SSF47336">
    <property type="entry name" value="ACP-like"/>
    <property type="match status" value="1"/>
</dbReference>
<comment type="caution">
    <text evidence="11">The sequence shown here is derived from an EMBL/GenBank/DDBJ whole genome shotgun (WGS) entry which is preliminary data.</text>
</comment>
<dbReference type="AlphaFoldDB" id="A0A066UCG9"/>
<dbReference type="Gene3D" id="1.10.1200.10">
    <property type="entry name" value="ACP-like"/>
    <property type="match status" value="1"/>
</dbReference>
<evidence type="ECO:0000256" key="3">
    <source>
        <dbReference type="ARBA" id="ARBA00022723"/>
    </source>
</evidence>
<gene>
    <name evidence="9" type="primary">acpS</name>
    <name evidence="11" type="ORF">DV20_11090</name>
</gene>
<dbReference type="NCBIfam" id="TIGR00516">
    <property type="entry name" value="acpS"/>
    <property type="match status" value="1"/>
</dbReference>
<keyword evidence="3 9" id="KW-0479">Metal-binding</keyword>
<keyword evidence="7 9" id="KW-0443">Lipid metabolism</keyword>
<comment type="catalytic activity">
    <reaction evidence="9">
        <text>apo-[ACP] + CoA = holo-[ACP] + adenosine 3',5'-bisphosphate + H(+)</text>
        <dbReference type="Rhea" id="RHEA:12068"/>
        <dbReference type="Rhea" id="RHEA-COMP:9685"/>
        <dbReference type="Rhea" id="RHEA-COMP:9690"/>
        <dbReference type="ChEBI" id="CHEBI:15378"/>
        <dbReference type="ChEBI" id="CHEBI:29999"/>
        <dbReference type="ChEBI" id="CHEBI:57287"/>
        <dbReference type="ChEBI" id="CHEBI:58343"/>
        <dbReference type="ChEBI" id="CHEBI:64479"/>
        <dbReference type="EC" id="2.7.8.7"/>
    </reaction>
</comment>
<dbReference type="GO" id="GO:0005737">
    <property type="term" value="C:cytoplasm"/>
    <property type="evidence" value="ECO:0007669"/>
    <property type="project" value="UniProtKB-SubCell"/>
</dbReference>
<dbReference type="GO" id="GO:0008897">
    <property type="term" value="F:holo-[acyl-carrier-protein] synthase activity"/>
    <property type="evidence" value="ECO:0007669"/>
    <property type="project" value="UniProtKB-UniRule"/>
</dbReference>
<sequence length="220" mass="23491">MRIGVDLMSIPRFAEVAAHPRYRTLVFTPVELEQAARMGAERSLERLAGRFSVKEATCKMLGRGFGQGLRWRDIEVTNDDWGAPLVTLGGGAAEIADEAGLEEIVVTLSHQADLVVAVAAAGCARPPRPFRRAATPSLAAPVPARFDELAALAADLFSVPAGEVATAASFAGDLGVTSVVVIELLARIEHRYGIRIPEAGIYRMTDLRHTYGVVAEAAGW</sequence>
<dbReference type="InterPro" id="IPR036736">
    <property type="entry name" value="ACP-like_sf"/>
</dbReference>
<dbReference type="EMBL" id="JMQI01000024">
    <property type="protein sequence ID" value="KDN21928.1"/>
    <property type="molecule type" value="Genomic_DNA"/>
</dbReference>
<proteinExistence type="inferred from homology"/>
<feature type="binding site" evidence="9">
    <location>
        <position position="6"/>
    </location>
    <ligand>
        <name>Mg(2+)</name>
        <dbReference type="ChEBI" id="CHEBI:18420"/>
    </ligand>
</feature>
<dbReference type="InterPro" id="IPR009081">
    <property type="entry name" value="PP-bd_ACP"/>
</dbReference>
<feature type="binding site" evidence="9">
    <location>
        <position position="55"/>
    </location>
    <ligand>
        <name>Mg(2+)</name>
        <dbReference type="ChEBI" id="CHEBI:18420"/>
    </ligand>
</feature>
<dbReference type="eggNOG" id="COG0736">
    <property type="taxonomic scope" value="Bacteria"/>
</dbReference>
<dbReference type="Pfam" id="PF00550">
    <property type="entry name" value="PP-binding"/>
    <property type="match status" value="1"/>
</dbReference>
<dbReference type="NCBIfam" id="TIGR00556">
    <property type="entry name" value="pantethn_trn"/>
    <property type="match status" value="1"/>
</dbReference>
<dbReference type="InterPro" id="IPR002582">
    <property type="entry name" value="ACPS"/>
</dbReference>
<organism evidence="11 12">
    <name type="scientific">Amycolatopsis rifamycinica</name>
    <dbReference type="NCBI Taxonomy" id="287986"/>
    <lineage>
        <taxon>Bacteria</taxon>
        <taxon>Bacillati</taxon>
        <taxon>Actinomycetota</taxon>
        <taxon>Actinomycetes</taxon>
        <taxon>Pseudonocardiales</taxon>
        <taxon>Pseudonocardiaceae</taxon>
        <taxon>Amycolatopsis</taxon>
    </lineage>
</organism>
<comment type="subcellular location">
    <subcellularLocation>
        <location evidence="9">Cytoplasm</location>
    </subcellularLocation>
</comment>
<comment type="function">
    <text evidence="9">Transfers the 4'-phosphopantetheine moiety from coenzyme A to a Ser of acyl-carrier-protein.</text>
</comment>
<dbReference type="InterPro" id="IPR008278">
    <property type="entry name" value="4-PPantetheinyl_Trfase_dom"/>
</dbReference>
<evidence type="ECO:0000256" key="6">
    <source>
        <dbReference type="ARBA" id="ARBA00023027"/>
    </source>
</evidence>
<keyword evidence="6" id="KW-0520">NAD</keyword>
<evidence type="ECO:0000256" key="8">
    <source>
        <dbReference type="ARBA" id="ARBA00023160"/>
    </source>
</evidence>
<keyword evidence="4 9" id="KW-0276">Fatty acid metabolism</keyword>
<evidence type="ECO:0000256" key="9">
    <source>
        <dbReference type="HAMAP-Rule" id="MF_00101"/>
    </source>
</evidence>
<evidence type="ECO:0000313" key="11">
    <source>
        <dbReference type="EMBL" id="KDN21928.1"/>
    </source>
</evidence>
<keyword evidence="8 9" id="KW-0275">Fatty acid biosynthesis</keyword>
<dbReference type="STRING" id="287986.DV20_11090"/>
<dbReference type="Proteomes" id="UP000027345">
    <property type="component" value="Unassembled WGS sequence"/>
</dbReference>
<comment type="cofactor">
    <cofactor evidence="9">
        <name>Mg(2+)</name>
        <dbReference type="ChEBI" id="CHEBI:18420"/>
    </cofactor>
</comment>
<dbReference type="EC" id="2.7.8.7" evidence="9"/>
<dbReference type="Gene3D" id="3.90.470.20">
    <property type="entry name" value="4'-phosphopantetheinyl transferase domain"/>
    <property type="match status" value="1"/>
</dbReference>
<evidence type="ECO:0000256" key="4">
    <source>
        <dbReference type="ARBA" id="ARBA00022832"/>
    </source>
</evidence>
<dbReference type="GO" id="GO:0000287">
    <property type="term" value="F:magnesium ion binding"/>
    <property type="evidence" value="ECO:0007669"/>
    <property type="project" value="UniProtKB-UniRule"/>
</dbReference>
<dbReference type="SUPFAM" id="SSF56214">
    <property type="entry name" value="4'-phosphopantetheinyl transferase"/>
    <property type="match status" value="1"/>
</dbReference>
<evidence type="ECO:0000313" key="12">
    <source>
        <dbReference type="Proteomes" id="UP000027345"/>
    </source>
</evidence>
<keyword evidence="2 9" id="KW-0808">Transferase</keyword>
<dbReference type="GO" id="GO:0006633">
    <property type="term" value="P:fatty acid biosynthetic process"/>
    <property type="evidence" value="ECO:0007669"/>
    <property type="project" value="UniProtKB-UniRule"/>
</dbReference>
<keyword evidence="12" id="KW-1185">Reference proteome</keyword>
<evidence type="ECO:0000259" key="10">
    <source>
        <dbReference type="PROSITE" id="PS50075"/>
    </source>
</evidence>
<dbReference type="eggNOG" id="COG0236">
    <property type="taxonomic scope" value="Bacteria"/>
</dbReference>
<evidence type="ECO:0000256" key="1">
    <source>
        <dbReference type="ARBA" id="ARBA00022516"/>
    </source>
</evidence>
<accession>A0A066UCG9</accession>
<keyword evidence="5 9" id="KW-0460">Magnesium</keyword>
<name>A0A066UCG9_9PSEU</name>
<dbReference type="HAMAP" id="MF_00101">
    <property type="entry name" value="AcpS"/>
    <property type="match status" value="1"/>
</dbReference>
<feature type="domain" description="Carrier" evidence="10">
    <location>
        <begin position="140"/>
        <end position="218"/>
    </location>
</feature>
<dbReference type="Pfam" id="PF01648">
    <property type="entry name" value="ACPS"/>
    <property type="match status" value="1"/>
</dbReference>
<evidence type="ECO:0000256" key="7">
    <source>
        <dbReference type="ARBA" id="ARBA00023098"/>
    </source>
</evidence>
<keyword evidence="1 9" id="KW-0444">Lipid biosynthesis</keyword>
<dbReference type="PROSITE" id="PS50075">
    <property type="entry name" value="CARRIER"/>
    <property type="match status" value="1"/>
</dbReference>
<dbReference type="OrthoDB" id="517356at2"/>
<evidence type="ECO:0000256" key="5">
    <source>
        <dbReference type="ARBA" id="ARBA00022842"/>
    </source>
</evidence>
<dbReference type="InterPro" id="IPR037143">
    <property type="entry name" value="4-PPantetheinyl_Trfase_dom_sf"/>
</dbReference>
<reference evidence="11 12" key="1">
    <citation type="submission" date="2014-05" db="EMBL/GenBank/DDBJ databases">
        <title>Draft genome sequence of Amycolatopsis rifamycinica DSM 46095.</title>
        <authorList>
            <person name="Lal R."/>
            <person name="Saxena A."/>
            <person name="Kumari R."/>
            <person name="Mukherjee U."/>
            <person name="Singh P."/>
            <person name="Sangwan N."/>
            <person name="Mahato N.K."/>
        </authorList>
    </citation>
    <scope>NUCLEOTIDE SEQUENCE [LARGE SCALE GENOMIC DNA]</scope>
    <source>
        <strain evidence="11 12">DSM 46095</strain>
    </source>
</reference>
<comment type="similarity">
    <text evidence="9">Belongs to the P-Pant transferase superfamily. AcpS family.</text>
</comment>
<dbReference type="InterPro" id="IPR004568">
    <property type="entry name" value="Ppantetheine-prot_Trfase_dom"/>
</dbReference>
<keyword evidence="9" id="KW-0963">Cytoplasm</keyword>